<dbReference type="FunFam" id="3.30.420.10:FF:000076">
    <property type="entry name" value="RBR-type E3 ubiquitin transferase"/>
    <property type="match status" value="1"/>
</dbReference>
<dbReference type="Pfam" id="PF13607">
    <property type="entry name" value="Succ_CoA_lig"/>
    <property type="match status" value="1"/>
</dbReference>
<dbReference type="PROSITE" id="PS50879">
    <property type="entry name" value="RNASE_H_1"/>
    <property type="match status" value="1"/>
</dbReference>
<dbReference type="InterPro" id="IPR012337">
    <property type="entry name" value="RNaseH-like_sf"/>
</dbReference>
<dbReference type="Proteomes" id="UP000265882">
    <property type="component" value="Unassembled WGS sequence"/>
</dbReference>
<dbReference type="AlphaFoldDB" id="A0A3A4NTK6"/>
<comment type="caution">
    <text evidence="6">The sequence shown here is derived from an EMBL/GenBank/DDBJ whole genome shotgun (WGS) entry which is preliminary data.</text>
</comment>
<keyword evidence="2" id="KW-0547">Nucleotide-binding</keyword>
<organism evidence="6 7">
    <name type="scientific">Abyssobacteria bacterium (strain SURF_5)</name>
    <dbReference type="NCBI Taxonomy" id="2093360"/>
    <lineage>
        <taxon>Bacteria</taxon>
        <taxon>Pseudomonadati</taxon>
        <taxon>Candidatus Hydrogenedentota</taxon>
        <taxon>Candidatus Abyssobacteria</taxon>
    </lineage>
</organism>
<dbReference type="GO" id="GO:0005524">
    <property type="term" value="F:ATP binding"/>
    <property type="evidence" value="ECO:0007669"/>
    <property type="project" value="UniProtKB-KW"/>
</dbReference>
<evidence type="ECO:0000313" key="7">
    <source>
        <dbReference type="Proteomes" id="UP000265882"/>
    </source>
</evidence>
<keyword evidence="3" id="KW-0067">ATP-binding</keyword>
<dbReference type="GO" id="GO:0004523">
    <property type="term" value="F:RNA-DNA hybrid ribonuclease activity"/>
    <property type="evidence" value="ECO:0007669"/>
    <property type="project" value="InterPro"/>
</dbReference>
<evidence type="ECO:0000256" key="4">
    <source>
        <dbReference type="SAM" id="MobiDB-lite"/>
    </source>
</evidence>
<reference evidence="6 7" key="1">
    <citation type="journal article" date="2017" name="ISME J.">
        <title>Energy and carbon metabolisms in a deep terrestrial subsurface fluid microbial community.</title>
        <authorList>
            <person name="Momper L."/>
            <person name="Jungbluth S.P."/>
            <person name="Lee M.D."/>
            <person name="Amend J.P."/>
        </authorList>
    </citation>
    <scope>NUCLEOTIDE SEQUENCE [LARGE SCALE GENOMIC DNA]</scope>
    <source>
        <strain evidence="6">SURF_5</strain>
    </source>
</reference>
<evidence type="ECO:0000256" key="1">
    <source>
        <dbReference type="ARBA" id="ARBA00022598"/>
    </source>
</evidence>
<dbReference type="GO" id="GO:0003676">
    <property type="term" value="F:nucleic acid binding"/>
    <property type="evidence" value="ECO:0007669"/>
    <property type="project" value="InterPro"/>
</dbReference>
<evidence type="ECO:0000313" key="6">
    <source>
        <dbReference type="EMBL" id="RJP23883.1"/>
    </source>
</evidence>
<dbReference type="InterPro" id="IPR016102">
    <property type="entry name" value="Succinyl-CoA_synth-like"/>
</dbReference>
<keyword evidence="1" id="KW-0436">Ligase</keyword>
<feature type="region of interest" description="Disordered" evidence="4">
    <location>
        <begin position="470"/>
        <end position="492"/>
    </location>
</feature>
<dbReference type="EMBL" id="QZKU01000042">
    <property type="protein sequence ID" value="RJP23883.1"/>
    <property type="molecule type" value="Genomic_DNA"/>
</dbReference>
<dbReference type="InterPro" id="IPR002156">
    <property type="entry name" value="RNaseH_domain"/>
</dbReference>
<name>A0A3A4NTK6_ABYX5</name>
<proteinExistence type="predicted"/>
<dbReference type="Pfam" id="PF13456">
    <property type="entry name" value="RVT_3"/>
    <property type="match status" value="1"/>
</dbReference>
<dbReference type="SUPFAM" id="SSF52210">
    <property type="entry name" value="Succinyl-CoA synthetase domains"/>
    <property type="match status" value="2"/>
</dbReference>
<feature type="domain" description="RNase H type-1" evidence="5">
    <location>
        <begin position="491"/>
        <end position="622"/>
    </location>
</feature>
<accession>A0A3A4NTK6</accession>
<dbReference type="GO" id="GO:0003964">
    <property type="term" value="F:RNA-directed DNA polymerase activity"/>
    <property type="evidence" value="ECO:0007669"/>
    <property type="project" value="UniProtKB-KW"/>
</dbReference>
<dbReference type="InterPro" id="IPR036291">
    <property type="entry name" value="NAD(P)-bd_dom_sf"/>
</dbReference>
<dbReference type="SMART" id="SM00881">
    <property type="entry name" value="CoA_binding"/>
    <property type="match status" value="1"/>
</dbReference>
<evidence type="ECO:0000259" key="5">
    <source>
        <dbReference type="PROSITE" id="PS50879"/>
    </source>
</evidence>
<dbReference type="SUPFAM" id="SSF51735">
    <property type="entry name" value="NAD(P)-binding Rossmann-fold domains"/>
    <property type="match status" value="1"/>
</dbReference>
<keyword evidence="6" id="KW-0695">RNA-directed DNA polymerase</keyword>
<dbReference type="CDD" id="cd09279">
    <property type="entry name" value="RNase_HI_like"/>
    <property type="match status" value="1"/>
</dbReference>
<dbReference type="Gene3D" id="3.30.420.10">
    <property type="entry name" value="Ribonuclease H-like superfamily/Ribonuclease H"/>
    <property type="match status" value="1"/>
</dbReference>
<dbReference type="Gene3D" id="3.40.50.261">
    <property type="entry name" value="Succinyl-CoA synthetase domains"/>
    <property type="match status" value="2"/>
</dbReference>
<dbReference type="InterPro" id="IPR036397">
    <property type="entry name" value="RNaseH_sf"/>
</dbReference>
<keyword evidence="6" id="KW-0808">Transferase</keyword>
<protein>
    <submittedName>
        <fullName evidence="6">Reverse transcriptase-like protein</fullName>
    </submittedName>
</protein>
<dbReference type="Gene3D" id="3.40.50.720">
    <property type="entry name" value="NAD(P)-binding Rossmann-like Domain"/>
    <property type="match status" value="1"/>
</dbReference>
<sequence length="625" mass="68099">MDIFLTPKSVAIIGASTNPMKFGSIIMANLFNIGYEGKIFPVNQKAEPIAGLTTYRSVIEIPEPVDLAIFAIPASGALEAMRDCAAKGVKGVVIISSGFTEAGEEGERRQQELLDVAQVAGIRVIGPNTTGILNPIDRFTTTFVPLQEVKAGPVAFIAQTGMFAGMLLEWILSSECFGISRVIGLGNKCDVDDADALEYLADDEHTKAIMMYIEAIKDGRRFMDAARAAALKKPVFALKSGETGEGARAAMSHTGSMAGNDAITSAAFKQAGIIRVDCFQKLIDYAKMLAYQPVAKGNRLAIVSLSGGAAVMSTDAAMKAGFQLAHFSNEILAEIQKEYPLWATVRHPFDIEPLTETVGFMPAFKKTVRCALSNPDTQVCLIVTWTPFAGMGYSFEFIKEMQEEYPGKPVAFCSIGYKNNHEALFQQLEAKQIPVYSSFTRAIDALAASVEYGKFLASIRQAKLEERRFLRSERPKTKPAAGPKKPDSRERHEKVTVFFDGASRGNPGPAAIGIVVKNQNGETLSEVSEAIGKATNNYAEYTALIRALEEARRLGATEVKCLSDSELVVRQMKGEYGIKSKSLLPLVSEAQALRRTFHRFGIRHIPREQNKRADQLAGLALKKQN</sequence>
<dbReference type="Pfam" id="PF13380">
    <property type="entry name" value="CoA_binding_2"/>
    <property type="match status" value="1"/>
</dbReference>
<dbReference type="InterPro" id="IPR003781">
    <property type="entry name" value="CoA-bd"/>
</dbReference>
<gene>
    <name evidence="6" type="ORF">C4520_05430</name>
</gene>
<dbReference type="PANTHER" id="PTHR43334:SF1">
    <property type="entry name" value="3-HYDROXYPROPIONATE--COA LIGASE [ADP-FORMING]"/>
    <property type="match status" value="1"/>
</dbReference>
<evidence type="ECO:0000256" key="3">
    <source>
        <dbReference type="ARBA" id="ARBA00022840"/>
    </source>
</evidence>
<keyword evidence="6" id="KW-0548">Nucleotidyltransferase</keyword>
<evidence type="ECO:0000256" key="2">
    <source>
        <dbReference type="ARBA" id="ARBA00022741"/>
    </source>
</evidence>
<dbReference type="InterPro" id="IPR032875">
    <property type="entry name" value="Succ_CoA_lig_flav_dom"/>
</dbReference>
<dbReference type="GO" id="GO:0016874">
    <property type="term" value="F:ligase activity"/>
    <property type="evidence" value="ECO:0007669"/>
    <property type="project" value="UniProtKB-KW"/>
</dbReference>
<dbReference type="SUPFAM" id="SSF53098">
    <property type="entry name" value="Ribonuclease H-like"/>
    <property type="match status" value="1"/>
</dbReference>
<dbReference type="InterPro" id="IPR051538">
    <property type="entry name" value="Acyl-CoA_Synth/Transferase"/>
</dbReference>
<dbReference type="PANTHER" id="PTHR43334">
    <property type="entry name" value="ACETATE--COA LIGASE [ADP-FORMING]"/>
    <property type="match status" value="1"/>
</dbReference>